<organism evidence="1">
    <name type="scientific">marine metagenome</name>
    <dbReference type="NCBI Taxonomy" id="408172"/>
    <lineage>
        <taxon>unclassified sequences</taxon>
        <taxon>metagenomes</taxon>
        <taxon>ecological metagenomes</taxon>
    </lineage>
</organism>
<accession>A0A381WW16</accession>
<dbReference type="AlphaFoldDB" id="A0A381WW16"/>
<sequence length="40" mass="4602">MTKMPYGPAVPILSSNSRFLHADYMQNTTSKTLLMWNDQL</sequence>
<dbReference type="EMBL" id="UINC01012918">
    <property type="protein sequence ID" value="SVA56143.1"/>
    <property type="molecule type" value="Genomic_DNA"/>
</dbReference>
<protein>
    <submittedName>
        <fullName evidence="1">Uncharacterized protein</fullName>
    </submittedName>
</protein>
<evidence type="ECO:0000313" key="1">
    <source>
        <dbReference type="EMBL" id="SVA56143.1"/>
    </source>
</evidence>
<gene>
    <name evidence="1" type="ORF">METZ01_LOCUS108997</name>
</gene>
<reference evidence="1" key="1">
    <citation type="submission" date="2018-05" db="EMBL/GenBank/DDBJ databases">
        <authorList>
            <person name="Lanie J.A."/>
            <person name="Ng W.-L."/>
            <person name="Kazmierczak K.M."/>
            <person name="Andrzejewski T.M."/>
            <person name="Davidsen T.M."/>
            <person name="Wayne K.J."/>
            <person name="Tettelin H."/>
            <person name="Glass J.I."/>
            <person name="Rusch D."/>
            <person name="Podicherti R."/>
            <person name="Tsui H.-C.T."/>
            <person name="Winkler M.E."/>
        </authorList>
    </citation>
    <scope>NUCLEOTIDE SEQUENCE</scope>
</reference>
<proteinExistence type="predicted"/>
<name>A0A381WW16_9ZZZZ</name>